<dbReference type="NCBIfam" id="TIGR02937">
    <property type="entry name" value="sigma70-ECF"/>
    <property type="match status" value="1"/>
</dbReference>
<evidence type="ECO:0000259" key="5">
    <source>
        <dbReference type="PROSITE" id="PS00715"/>
    </source>
</evidence>
<dbReference type="InterPro" id="IPR016371">
    <property type="entry name" value="RNA_pol_sigma-H_factor"/>
</dbReference>
<dbReference type="InterPro" id="IPR007627">
    <property type="entry name" value="RNA_pol_sigma70_r2"/>
</dbReference>
<keyword evidence="3" id="KW-0238">DNA-binding</keyword>
<dbReference type="PIRSF" id="PIRSF002939">
    <property type="entry name" value="RNA_polymerase_sigma-H_factor"/>
    <property type="match status" value="1"/>
</dbReference>
<dbReference type="Proteomes" id="UP001482186">
    <property type="component" value="Unassembled WGS sequence"/>
</dbReference>
<keyword evidence="7" id="KW-1185">Reference proteome</keyword>
<evidence type="ECO:0000256" key="2">
    <source>
        <dbReference type="ARBA" id="ARBA00023082"/>
    </source>
</evidence>
<dbReference type="PANTHER" id="PTHR30385:SF1">
    <property type="entry name" value="RNA POLYMERASE SIGMA-H FACTOR"/>
    <property type="match status" value="1"/>
</dbReference>
<proteinExistence type="predicted"/>
<dbReference type="RefSeq" id="WP_117807699.1">
    <property type="nucleotide sequence ID" value="NZ_JAOQJS010000002.1"/>
</dbReference>
<comment type="caution">
    <text evidence="6">The sequence shown here is derived from an EMBL/GenBank/DDBJ whole genome shotgun (WGS) entry which is preliminary data.</text>
</comment>
<reference evidence="6 7" key="1">
    <citation type="submission" date="2024-04" db="EMBL/GenBank/DDBJ databases">
        <title>Human intestinal bacterial collection.</title>
        <authorList>
            <person name="Pauvert C."/>
            <person name="Hitch T.C.A."/>
            <person name="Clavel T."/>
        </authorList>
    </citation>
    <scope>NUCLEOTIDE SEQUENCE [LARGE SCALE GENOMIC DNA]</scope>
    <source>
        <strain evidence="6 7">CLA-AA-H141</strain>
    </source>
</reference>
<evidence type="ECO:0000256" key="3">
    <source>
        <dbReference type="ARBA" id="ARBA00023125"/>
    </source>
</evidence>
<dbReference type="EMBL" id="JBBNFM010000002">
    <property type="protein sequence ID" value="MEQ2453420.1"/>
    <property type="molecule type" value="Genomic_DNA"/>
</dbReference>
<dbReference type="PANTHER" id="PTHR30385">
    <property type="entry name" value="SIGMA FACTOR F FLAGELLAR"/>
    <property type="match status" value="1"/>
</dbReference>
<dbReference type="Gene3D" id="1.10.1740.10">
    <property type="match status" value="1"/>
</dbReference>
<dbReference type="PROSITE" id="PS00715">
    <property type="entry name" value="SIGMA70_1"/>
    <property type="match status" value="1"/>
</dbReference>
<accession>A0ABV1EFR1</accession>
<dbReference type="InterPro" id="IPR014284">
    <property type="entry name" value="RNA_pol_sigma-70_dom"/>
</dbReference>
<keyword evidence="2" id="KW-0731">Sigma factor</keyword>
<dbReference type="InterPro" id="IPR000943">
    <property type="entry name" value="RNA_pol_sigma70"/>
</dbReference>
<evidence type="ECO:0000256" key="1">
    <source>
        <dbReference type="ARBA" id="ARBA00023015"/>
    </source>
</evidence>
<keyword evidence="4" id="KW-0804">Transcription</keyword>
<evidence type="ECO:0000313" key="7">
    <source>
        <dbReference type="Proteomes" id="UP001482186"/>
    </source>
</evidence>
<name>A0ABV1EFR1_9FIRM</name>
<dbReference type="Pfam" id="PF08281">
    <property type="entry name" value="Sigma70_r4_2"/>
    <property type="match status" value="1"/>
</dbReference>
<feature type="domain" description="RNA polymerase sigma-70" evidence="5">
    <location>
        <begin position="52"/>
        <end position="65"/>
    </location>
</feature>
<keyword evidence="1" id="KW-0805">Transcription regulation</keyword>
<dbReference type="InterPro" id="IPR013325">
    <property type="entry name" value="RNA_pol_sigma_r2"/>
</dbReference>
<organism evidence="6 7">
    <name type="scientific">Coprococcus ammoniilyticus</name>
    <dbReference type="NCBI Taxonomy" id="2981785"/>
    <lineage>
        <taxon>Bacteria</taxon>
        <taxon>Bacillati</taxon>
        <taxon>Bacillota</taxon>
        <taxon>Clostridia</taxon>
        <taxon>Lachnospirales</taxon>
        <taxon>Lachnospiraceae</taxon>
        <taxon>Coprococcus</taxon>
    </lineage>
</organism>
<dbReference type="SUPFAM" id="SSF88659">
    <property type="entry name" value="Sigma3 and sigma4 domains of RNA polymerase sigma factors"/>
    <property type="match status" value="1"/>
</dbReference>
<dbReference type="SUPFAM" id="SSF88946">
    <property type="entry name" value="Sigma2 domain of RNA polymerase sigma factors"/>
    <property type="match status" value="1"/>
</dbReference>
<evidence type="ECO:0000256" key="4">
    <source>
        <dbReference type="ARBA" id="ARBA00023163"/>
    </source>
</evidence>
<dbReference type="Pfam" id="PF04542">
    <property type="entry name" value="Sigma70_r2"/>
    <property type="match status" value="1"/>
</dbReference>
<gene>
    <name evidence="6" type="ORF">AAAT04_05070</name>
</gene>
<sequence length="200" mass="23025">MCVYERNTDEENIRLIREENDNAAFEYLIKKYMGIVKKESRALYIIGAENEDIIQEGMIGLIKAIRSFDGSKGASFSTFANLCIKRQLITAVKLSNRKKHSPLNYYVSFYTENDDDVALVDELQADQAFEPENQMLGQLESQKLAETIDKKLSKFERQVLEGYLAGKSYDELAEAFGKPYKSIDNAIQRIRKKLRDIEQD</sequence>
<dbReference type="InterPro" id="IPR013249">
    <property type="entry name" value="RNA_pol_sigma70_r4_t2"/>
</dbReference>
<evidence type="ECO:0000313" key="6">
    <source>
        <dbReference type="EMBL" id="MEQ2453420.1"/>
    </source>
</evidence>
<dbReference type="Gene3D" id="1.10.10.10">
    <property type="entry name" value="Winged helix-like DNA-binding domain superfamily/Winged helix DNA-binding domain"/>
    <property type="match status" value="1"/>
</dbReference>
<protein>
    <submittedName>
        <fullName evidence="6">Sigma-70 family RNA polymerase sigma factor</fullName>
    </submittedName>
</protein>
<dbReference type="InterPro" id="IPR013324">
    <property type="entry name" value="RNA_pol_sigma_r3/r4-like"/>
</dbReference>
<dbReference type="InterPro" id="IPR036388">
    <property type="entry name" value="WH-like_DNA-bd_sf"/>
</dbReference>